<evidence type="ECO:0000313" key="11">
    <source>
        <dbReference type="EMBL" id="MBE0562927.1"/>
    </source>
</evidence>
<dbReference type="PROSITE" id="PS51257">
    <property type="entry name" value="PROKAR_LIPOPROTEIN"/>
    <property type="match status" value="1"/>
</dbReference>
<evidence type="ECO:0000256" key="4">
    <source>
        <dbReference type="ARBA" id="ARBA00023139"/>
    </source>
</evidence>
<name>A0A011V5Y2_BRUAN</name>
<evidence type="ECO:0000256" key="8">
    <source>
        <dbReference type="SAM" id="SignalP"/>
    </source>
</evidence>
<comment type="caution">
    <text evidence="9">The sequence shown here is derived from an EMBL/GenBank/DDBJ whole genome shotgun (WGS) entry which is preliminary data.</text>
</comment>
<evidence type="ECO:0000313" key="13">
    <source>
        <dbReference type="Proteomes" id="UP000481876"/>
    </source>
</evidence>
<comment type="subcellular location">
    <subcellularLocation>
        <location evidence="1">Cell outer membrane</location>
        <topology evidence="1">Lipid-anchor</topology>
    </subcellularLocation>
</comment>
<dbReference type="Proteomes" id="UP000481876">
    <property type="component" value="Unassembled WGS sequence"/>
</dbReference>
<feature type="region of interest" description="Disordered" evidence="7">
    <location>
        <begin position="27"/>
        <end position="60"/>
    </location>
</feature>
<accession>A0A011V5Y2</accession>
<reference evidence="11" key="3">
    <citation type="submission" date="2020-10" db="EMBL/GenBank/DDBJ databases">
        <title>Enrichment of novel Verrucomicrobia, Bacteroidetes and Krumholzibacteria in an oxygen-limited, methane- and iron-fed bioreactor inoculated with Bothnian Sea sediments.</title>
        <authorList>
            <person name="Martins P.D."/>
            <person name="de Jong A."/>
            <person name="Lenstra W.K."/>
            <person name="van Helmond N.A.G.M."/>
            <person name="Slomp C.P."/>
            <person name="Jetten M.S.M."/>
            <person name="Welte C.U."/>
            <person name="Rasigraf O."/>
        </authorList>
    </citation>
    <scope>NUCLEOTIDE SEQUENCE</scope>
    <source>
        <strain evidence="11">MAG47</strain>
    </source>
</reference>
<evidence type="ECO:0000313" key="12">
    <source>
        <dbReference type="Proteomes" id="UP000441102"/>
    </source>
</evidence>
<keyword evidence="6 11" id="KW-0449">Lipoprotein</keyword>
<dbReference type="OMA" id="IKFREPM"/>
<dbReference type="RefSeq" id="WP_006467922.1">
    <property type="nucleotide sequence ID" value="NZ_CP008820.1"/>
</dbReference>
<proteinExistence type="predicted"/>
<dbReference type="Pfam" id="PF13627">
    <property type="entry name" value="LptM_cons"/>
    <property type="match status" value="1"/>
</dbReference>
<dbReference type="KEGG" id="oah:DR92_540"/>
<keyword evidence="4" id="KW-0564">Palmitate</keyword>
<dbReference type="EMBL" id="WBWX01000002">
    <property type="protein sequence ID" value="KAB2801160.1"/>
    <property type="molecule type" value="Genomic_DNA"/>
</dbReference>
<dbReference type="InterPro" id="IPR032831">
    <property type="entry name" value="LptM_cons"/>
</dbReference>
<keyword evidence="3" id="KW-0472">Membrane</keyword>
<evidence type="ECO:0000256" key="2">
    <source>
        <dbReference type="ARBA" id="ARBA00022729"/>
    </source>
</evidence>
<evidence type="ECO:0000256" key="1">
    <source>
        <dbReference type="ARBA" id="ARBA00004459"/>
    </source>
</evidence>
<gene>
    <name evidence="9" type="ORF">F9L04_13930</name>
    <name evidence="10" type="ORF">F9L06_05595</name>
    <name evidence="11" type="ORF">IH622_19215</name>
</gene>
<feature type="signal peptide" evidence="8">
    <location>
        <begin position="1"/>
        <end position="21"/>
    </location>
</feature>
<dbReference type="GO" id="GO:0009279">
    <property type="term" value="C:cell outer membrane"/>
    <property type="evidence" value="ECO:0007669"/>
    <property type="project" value="UniProtKB-SubCell"/>
</dbReference>
<protein>
    <submittedName>
        <fullName evidence="11">Lipoprotein</fullName>
    </submittedName>
</protein>
<evidence type="ECO:0000256" key="7">
    <source>
        <dbReference type="SAM" id="MobiDB-lite"/>
    </source>
</evidence>
<dbReference type="Proteomes" id="UP000441102">
    <property type="component" value="Unassembled WGS sequence"/>
</dbReference>
<dbReference type="AlphaFoldDB" id="A0A011V5Y2"/>
<evidence type="ECO:0000256" key="5">
    <source>
        <dbReference type="ARBA" id="ARBA00023237"/>
    </source>
</evidence>
<evidence type="ECO:0000256" key="3">
    <source>
        <dbReference type="ARBA" id="ARBA00023136"/>
    </source>
</evidence>
<dbReference type="Proteomes" id="UP000642265">
    <property type="component" value="Unassembled WGS sequence"/>
</dbReference>
<evidence type="ECO:0000256" key="6">
    <source>
        <dbReference type="ARBA" id="ARBA00023288"/>
    </source>
</evidence>
<evidence type="ECO:0000313" key="10">
    <source>
        <dbReference type="EMBL" id="KAB2801160.1"/>
    </source>
</evidence>
<feature type="compositionally biased region" description="Basic and acidic residues" evidence="7">
    <location>
        <begin position="40"/>
        <end position="60"/>
    </location>
</feature>
<sequence>MTGRSAISSVLLIAALAATLAACGRKGPLEPPPSAVVTDEQGHTKPKPKEDKPIILDKLL</sequence>
<dbReference type="NCBIfam" id="NF047847">
    <property type="entry name" value="SS_mature_LptM"/>
    <property type="match status" value="1"/>
</dbReference>
<dbReference type="GeneID" id="57308239"/>
<keyword evidence="2 8" id="KW-0732">Signal</keyword>
<reference evidence="11" key="2">
    <citation type="submission" date="2020-09" db="EMBL/GenBank/DDBJ databases">
        <authorList>
            <person name="Dalcin Martins P."/>
        </authorList>
    </citation>
    <scope>NUCLEOTIDE SEQUENCE</scope>
    <source>
        <strain evidence="11">MAG47</strain>
    </source>
</reference>
<organism evidence="9 13">
    <name type="scientific">Brucella anthropi</name>
    <name type="common">Ochrobactrum anthropi</name>
    <dbReference type="NCBI Taxonomy" id="529"/>
    <lineage>
        <taxon>Bacteria</taxon>
        <taxon>Pseudomonadati</taxon>
        <taxon>Pseudomonadota</taxon>
        <taxon>Alphaproteobacteria</taxon>
        <taxon>Hyphomicrobiales</taxon>
        <taxon>Brucellaceae</taxon>
        <taxon>Brucella/Ochrobactrum group</taxon>
        <taxon>Brucella</taxon>
    </lineage>
</organism>
<keyword evidence="5" id="KW-0998">Cell outer membrane</keyword>
<dbReference type="EMBL" id="WBWS01000013">
    <property type="protein sequence ID" value="KAB2768048.1"/>
    <property type="molecule type" value="Genomic_DNA"/>
</dbReference>
<reference evidence="12 13" key="1">
    <citation type="submission" date="2019-09" db="EMBL/GenBank/DDBJ databases">
        <title>Taxonomic organization of the family Brucellaceae based on a phylogenomic approach.</title>
        <authorList>
            <person name="Leclercq S."/>
            <person name="Cloeckaert A."/>
            <person name="Zygmunt M.S."/>
        </authorList>
    </citation>
    <scope>NUCLEOTIDE SEQUENCE [LARGE SCALE GENOMIC DNA]</scope>
    <source>
        <strain evidence="10 12">CCUG 34461</strain>
        <strain evidence="9 13">LMG 3313</strain>
    </source>
</reference>
<evidence type="ECO:0000313" key="9">
    <source>
        <dbReference type="EMBL" id="KAB2768048.1"/>
    </source>
</evidence>
<feature type="chain" id="PRO_5044363684" evidence="8">
    <location>
        <begin position="22"/>
        <end position="60"/>
    </location>
</feature>
<dbReference type="EMBL" id="JACZKO010000048">
    <property type="protein sequence ID" value="MBE0562927.1"/>
    <property type="molecule type" value="Genomic_DNA"/>
</dbReference>